<evidence type="ECO:0000256" key="4">
    <source>
        <dbReference type="ARBA" id="ARBA00022622"/>
    </source>
</evidence>
<evidence type="ECO:0000259" key="10">
    <source>
        <dbReference type="Pfam" id="PF00913"/>
    </source>
</evidence>
<evidence type="ECO:0000256" key="8">
    <source>
        <dbReference type="SAM" id="MobiDB-lite"/>
    </source>
</evidence>
<dbReference type="SUPFAM" id="SSF118251">
    <property type="entry name" value="Variant surface glycoprotein MITAT 1.2, VSG 221, C-terminal domain"/>
    <property type="match status" value="1"/>
</dbReference>
<feature type="chain" id="PRO_5012881888" evidence="9">
    <location>
        <begin position="25"/>
        <end position="492"/>
    </location>
</feature>
<feature type="region of interest" description="Disordered" evidence="8">
    <location>
        <begin position="401"/>
        <end position="428"/>
    </location>
</feature>
<feature type="compositionally biased region" description="Basic and acidic residues" evidence="8">
    <location>
        <begin position="419"/>
        <end position="428"/>
    </location>
</feature>
<sequence length="492" mass="52571">MTKGTLAYGLAWMAVALIVTSTRCRGSGGAALAHEQVKALCELSEELSDYPAFFAHNIREQLSHQQNLLQDELKLRIYAAQQTGRKAKLAAPLLATYTAKCANNAPTLLETLKPGAEAVAAAAYLAGTIGEALGYLADIHQSGSSGANAGCLTASTAANVITGRTKLPKCGTPAPQAAQPRSRPSKTIDNKGFPNLDGTTTTTQKAAGTAKCIPLSSHQTTHSILEDQTVTANAKMIGGYIDLGSNTQTYTMTDIRDLSAPGTKMKVPAFAAAFDKHNAYKPATTGPCTLDSLVLSDVIGSTEAKKLYRTLLLNKTEKYNPEAEETELSRLITTAYGDAEGFKTTWIERIVKNKVPKEAAGEEGSGQIELENEDDIDKLRRILNYYSAQAIKRELMAAATGTGSNPACTSEAKPSKKAPTKEDCKEHTEQVPCEAKGCKFDNTKKEGEKCFPDHETKEAANQEGKGSKTTNTSTSNSFVIHKAPLLLAFLLF</sequence>
<feature type="region of interest" description="Disordered" evidence="8">
    <location>
        <begin position="453"/>
        <end position="474"/>
    </location>
</feature>
<evidence type="ECO:0000256" key="7">
    <source>
        <dbReference type="ARBA" id="ARBA00023288"/>
    </source>
</evidence>
<evidence type="ECO:0000313" key="11">
    <source>
        <dbReference type="EMBL" id="APD73120.1"/>
    </source>
</evidence>
<dbReference type="VEuPathDB" id="TriTrypDB:Tb927.11.18220"/>
<proteinExistence type="predicted"/>
<dbReference type="InterPro" id="IPR001812">
    <property type="entry name" value="Trypano_VSG_A_N_dom"/>
</dbReference>
<feature type="compositionally biased region" description="Low complexity" evidence="8">
    <location>
        <begin position="173"/>
        <end position="182"/>
    </location>
</feature>
<evidence type="ECO:0000256" key="3">
    <source>
        <dbReference type="ARBA" id="ARBA00022475"/>
    </source>
</evidence>
<evidence type="ECO:0000256" key="2">
    <source>
        <dbReference type="ARBA" id="ARBA00004609"/>
    </source>
</evidence>
<keyword evidence="9" id="KW-0732">Signal</keyword>
<dbReference type="AlphaFoldDB" id="A0A1J0R5K7"/>
<dbReference type="Pfam" id="PF00913">
    <property type="entry name" value="Trypan_glycop"/>
    <property type="match status" value="1"/>
</dbReference>
<dbReference type="GO" id="GO:0005886">
    <property type="term" value="C:plasma membrane"/>
    <property type="evidence" value="ECO:0007669"/>
    <property type="project" value="UniProtKB-SubCell"/>
</dbReference>
<keyword evidence="6" id="KW-0325">Glycoprotein</keyword>
<keyword evidence="5" id="KW-0472">Membrane</keyword>
<dbReference type="Gene3D" id="3.90.150.10">
    <property type="entry name" value="Variant Surface Glycoprotein, subunit A domain 1"/>
    <property type="match status" value="1"/>
</dbReference>
<feature type="signal peptide" evidence="9">
    <location>
        <begin position="1"/>
        <end position="24"/>
    </location>
</feature>
<dbReference type="Gene3D" id="1.10.470.10">
    <property type="entry name" value="Variant Surface Glycoprotein, subunit A, domain 2"/>
    <property type="match status" value="1"/>
</dbReference>
<evidence type="ECO:0000256" key="5">
    <source>
        <dbReference type="ARBA" id="ARBA00023136"/>
    </source>
</evidence>
<organism evidence="11">
    <name type="scientific">Trypanosoma brucei</name>
    <dbReference type="NCBI Taxonomy" id="5691"/>
    <lineage>
        <taxon>Eukaryota</taxon>
        <taxon>Discoba</taxon>
        <taxon>Euglenozoa</taxon>
        <taxon>Kinetoplastea</taxon>
        <taxon>Metakinetoplastina</taxon>
        <taxon>Trypanosomatida</taxon>
        <taxon>Trypanosomatidae</taxon>
        <taxon>Trypanosoma</taxon>
    </lineage>
</organism>
<comment type="subcellular location">
    <subcellularLocation>
        <location evidence="2">Cell membrane</location>
        <topology evidence="2">Lipid-anchor</topology>
        <topology evidence="2">GPI-anchor</topology>
    </subcellularLocation>
</comment>
<keyword evidence="3" id="KW-1003">Cell membrane</keyword>
<dbReference type="EMBL" id="KX699164">
    <property type="protein sequence ID" value="APD73120.1"/>
    <property type="molecule type" value="Genomic_DNA"/>
</dbReference>
<dbReference type="SUPFAM" id="SSF58087">
    <property type="entry name" value="Variant surface glycoprotein (N-terminal domain)"/>
    <property type="match status" value="1"/>
</dbReference>
<feature type="domain" description="Trypanosome variant surface glycoprotein A-type N-terminal" evidence="10">
    <location>
        <begin position="15"/>
        <end position="386"/>
    </location>
</feature>
<dbReference type="GO" id="GO:0042783">
    <property type="term" value="P:symbiont-mediated evasion of host immune response"/>
    <property type="evidence" value="ECO:0007669"/>
    <property type="project" value="InterPro"/>
</dbReference>
<evidence type="ECO:0000256" key="1">
    <source>
        <dbReference type="ARBA" id="ARBA00002523"/>
    </source>
</evidence>
<dbReference type="VEuPathDB" id="TriTrypDB:Tb427_000632100"/>
<name>A0A1J0R5K7_9TRYP</name>
<keyword evidence="4" id="KW-0336">GPI-anchor</keyword>
<dbReference type="GO" id="GO:0098552">
    <property type="term" value="C:side of membrane"/>
    <property type="evidence" value="ECO:0007669"/>
    <property type="project" value="UniProtKB-KW"/>
</dbReference>
<feature type="region of interest" description="Disordered" evidence="8">
    <location>
        <begin position="168"/>
        <end position="197"/>
    </location>
</feature>
<dbReference type="InterPro" id="IPR027446">
    <property type="entry name" value="VSG_C_dom_sf"/>
</dbReference>
<protein>
    <submittedName>
        <fullName evidence="11">Variant surface glycoprotein 1125.296</fullName>
    </submittedName>
</protein>
<evidence type="ECO:0000256" key="9">
    <source>
        <dbReference type="SAM" id="SignalP"/>
    </source>
</evidence>
<comment type="function">
    <text evidence="1">VSG forms a coat on the surface of the parasite. The trypanosome evades the immune response of the host by expressing a series of antigenically distinct VSGs from an estimated 1000 VSG genes.</text>
</comment>
<accession>A0A1J0R5K7</accession>
<keyword evidence="7" id="KW-0449">Lipoprotein</keyword>
<reference evidence="11" key="1">
    <citation type="submission" date="2016-08" db="EMBL/GenBank/DDBJ databases">
        <title>VSG repertoire of Trypanosoma brucei EATRO 1125.</title>
        <authorList>
            <person name="Cross G.A."/>
        </authorList>
    </citation>
    <scope>NUCLEOTIDE SEQUENCE</scope>
    <source>
        <strain evidence="11">EATRO 1125</strain>
    </source>
</reference>
<evidence type="ECO:0000256" key="6">
    <source>
        <dbReference type="ARBA" id="ARBA00023180"/>
    </source>
</evidence>